<dbReference type="AlphaFoldDB" id="A0AAV9H4Q6"/>
<evidence type="ECO:0000313" key="3">
    <source>
        <dbReference type="Proteomes" id="UP001321760"/>
    </source>
</evidence>
<organism evidence="2 3">
    <name type="scientific">Podospora aff. communis PSN243</name>
    <dbReference type="NCBI Taxonomy" id="3040156"/>
    <lineage>
        <taxon>Eukaryota</taxon>
        <taxon>Fungi</taxon>
        <taxon>Dikarya</taxon>
        <taxon>Ascomycota</taxon>
        <taxon>Pezizomycotina</taxon>
        <taxon>Sordariomycetes</taxon>
        <taxon>Sordariomycetidae</taxon>
        <taxon>Sordariales</taxon>
        <taxon>Podosporaceae</taxon>
        <taxon>Podospora</taxon>
    </lineage>
</organism>
<comment type="caution">
    <text evidence="2">The sequence shown here is derived from an EMBL/GenBank/DDBJ whole genome shotgun (WGS) entry which is preliminary data.</text>
</comment>
<sequence length="273" mass="31609">MAVLTFLPSRATLMVKRKPDNDIGWHGSQRSGGCNKISSCLSSMLSERLSGRRPSRSWSKVTWCGEAKRRTAQLHYLSQHNPPVLGRLVDITRDRIVPHRPDVYSREGVHEACCWLESFVKARWGQHWEYITIDCALTLDELRQLGHLDRSEGWNACRRLVRIPVLNDEIALALWTRLKANARDFYVEQSEPRSEDDELDTWWNRHDALDHKFGVCVEEMEEGERAGRRASEDAEGYARPQQDSPQNLIDYSKALRRERIDAPEDSWGERSPD</sequence>
<proteinExistence type="predicted"/>
<feature type="compositionally biased region" description="Basic and acidic residues" evidence="1">
    <location>
        <begin position="223"/>
        <end position="232"/>
    </location>
</feature>
<feature type="region of interest" description="Disordered" evidence="1">
    <location>
        <begin position="223"/>
        <end position="273"/>
    </location>
</feature>
<protein>
    <submittedName>
        <fullName evidence="2">Uncharacterized protein</fullName>
    </submittedName>
</protein>
<dbReference type="Proteomes" id="UP001321760">
    <property type="component" value="Unassembled WGS sequence"/>
</dbReference>
<accession>A0AAV9H4Q6</accession>
<evidence type="ECO:0000313" key="2">
    <source>
        <dbReference type="EMBL" id="KAK4453951.1"/>
    </source>
</evidence>
<reference evidence="2" key="1">
    <citation type="journal article" date="2023" name="Mol. Phylogenet. Evol.">
        <title>Genome-scale phylogeny and comparative genomics of the fungal order Sordariales.</title>
        <authorList>
            <person name="Hensen N."/>
            <person name="Bonometti L."/>
            <person name="Westerberg I."/>
            <person name="Brannstrom I.O."/>
            <person name="Guillou S."/>
            <person name="Cros-Aarteil S."/>
            <person name="Calhoun S."/>
            <person name="Haridas S."/>
            <person name="Kuo A."/>
            <person name="Mondo S."/>
            <person name="Pangilinan J."/>
            <person name="Riley R."/>
            <person name="LaButti K."/>
            <person name="Andreopoulos B."/>
            <person name="Lipzen A."/>
            <person name="Chen C."/>
            <person name="Yan M."/>
            <person name="Daum C."/>
            <person name="Ng V."/>
            <person name="Clum A."/>
            <person name="Steindorff A."/>
            <person name="Ohm R.A."/>
            <person name="Martin F."/>
            <person name="Silar P."/>
            <person name="Natvig D.O."/>
            <person name="Lalanne C."/>
            <person name="Gautier V."/>
            <person name="Ament-Velasquez S.L."/>
            <person name="Kruys A."/>
            <person name="Hutchinson M.I."/>
            <person name="Powell A.J."/>
            <person name="Barry K."/>
            <person name="Miller A.N."/>
            <person name="Grigoriev I.V."/>
            <person name="Debuchy R."/>
            <person name="Gladieux P."/>
            <person name="Hiltunen Thoren M."/>
            <person name="Johannesson H."/>
        </authorList>
    </citation>
    <scope>NUCLEOTIDE SEQUENCE</scope>
    <source>
        <strain evidence="2">PSN243</strain>
    </source>
</reference>
<keyword evidence="3" id="KW-1185">Reference proteome</keyword>
<name>A0AAV9H4Q6_9PEZI</name>
<evidence type="ECO:0000256" key="1">
    <source>
        <dbReference type="SAM" id="MobiDB-lite"/>
    </source>
</evidence>
<reference evidence="2" key="2">
    <citation type="submission" date="2023-05" db="EMBL/GenBank/DDBJ databases">
        <authorList>
            <consortium name="Lawrence Berkeley National Laboratory"/>
            <person name="Steindorff A."/>
            <person name="Hensen N."/>
            <person name="Bonometti L."/>
            <person name="Westerberg I."/>
            <person name="Brannstrom I.O."/>
            <person name="Guillou S."/>
            <person name="Cros-Aarteil S."/>
            <person name="Calhoun S."/>
            <person name="Haridas S."/>
            <person name="Kuo A."/>
            <person name="Mondo S."/>
            <person name="Pangilinan J."/>
            <person name="Riley R."/>
            <person name="Labutti K."/>
            <person name="Andreopoulos B."/>
            <person name="Lipzen A."/>
            <person name="Chen C."/>
            <person name="Yanf M."/>
            <person name="Daum C."/>
            <person name="Ng V."/>
            <person name="Clum A."/>
            <person name="Ohm R."/>
            <person name="Martin F."/>
            <person name="Silar P."/>
            <person name="Natvig D."/>
            <person name="Lalanne C."/>
            <person name="Gautier V."/>
            <person name="Ament-Velasquez S.L."/>
            <person name="Kruys A."/>
            <person name="Hutchinson M.I."/>
            <person name="Powell A.J."/>
            <person name="Barry K."/>
            <person name="Miller A.N."/>
            <person name="Grigoriev I.V."/>
            <person name="Debuchy R."/>
            <person name="Gladieux P."/>
            <person name="Thoren M.H."/>
            <person name="Johannesson H."/>
        </authorList>
    </citation>
    <scope>NUCLEOTIDE SEQUENCE</scope>
    <source>
        <strain evidence="2">PSN243</strain>
    </source>
</reference>
<gene>
    <name evidence="2" type="ORF">QBC34DRAFT_421569</name>
</gene>
<dbReference type="EMBL" id="MU865918">
    <property type="protein sequence ID" value="KAK4453951.1"/>
    <property type="molecule type" value="Genomic_DNA"/>
</dbReference>
<feature type="compositionally biased region" description="Basic and acidic residues" evidence="1">
    <location>
        <begin position="253"/>
        <end position="273"/>
    </location>
</feature>